<organism evidence="3 4">
    <name type="scientific">Verrucomicrobia subdivision 6 bacterium BACL9 MAG-120924-bin69</name>
    <dbReference type="NCBI Taxonomy" id="1655635"/>
    <lineage>
        <taxon>Bacteria</taxon>
        <taxon>Pseudomonadati</taxon>
        <taxon>Verrucomicrobiota</taxon>
        <taxon>Verrucomicrobiia</taxon>
        <taxon>Verrucomicrobiales</taxon>
        <taxon>Verrucomicrobia subdivision 6</taxon>
    </lineage>
</organism>
<comment type="caution">
    <text evidence="3">The sequence shown here is derived from an EMBL/GenBank/DDBJ whole genome shotgun (WGS) entry which is preliminary data.</text>
</comment>
<gene>
    <name evidence="3" type="ORF">ABS33_01955</name>
</gene>
<dbReference type="InterPro" id="IPR021457">
    <property type="entry name" value="DUF3108"/>
</dbReference>
<proteinExistence type="predicted"/>
<evidence type="ECO:0008006" key="5">
    <source>
        <dbReference type="Google" id="ProtNLM"/>
    </source>
</evidence>
<dbReference type="Pfam" id="PF11306">
    <property type="entry name" value="DUF3108"/>
    <property type="match status" value="1"/>
</dbReference>
<protein>
    <recommendedName>
        <fullName evidence="5">DUF3108 domain-containing protein</fullName>
    </recommendedName>
</protein>
<keyword evidence="2" id="KW-0732">Signal</keyword>
<feature type="region of interest" description="Disordered" evidence="1">
    <location>
        <begin position="248"/>
        <end position="270"/>
    </location>
</feature>
<sequence>MSLLTPLCLFFLFPALIQAQAPSPFPWSEGEKLTYLIEWGPIDAAEATFTARQEPKREGIERFELFLRSRGPIEAFFPIRTRITSLTQLHPWRTTEYIQDRQEGGNIRHRRTLPDYSVRLGRFFPAPGRAEENFDILEGPYEDFGSMLYHVRAYPWQKGSAVTWQVLENKEPLFAKISCTQIATLPIDERPPLPLIEIFGQPHGPSSRHQGWMKIWMTDDARRIPIFAQLKFQYGTFDIRLIRGGGPELDYRPDGEPIPIYSEAESSQKP</sequence>
<dbReference type="Proteomes" id="UP000051220">
    <property type="component" value="Unassembled WGS sequence"/>
</dbReference>
<evidence type="ECO:0000313" key="3">
    <source>
        <dbReference type="EMBL" id="KRP34130.1"/>
    </source>
</evidence>
<feature type="signal peptide" evidence="2">
    <location>
        <begin position="1"/>
        <end position="19"/>
    </location>
</feature>
<evidence type="ECO:0000313" key="4">
    <source>
        <dbReference type="Proteomes" id="UP000051220"/>
    </source>
</evidence>
<feature type="chain" id="PRO_5006427777" description="DUF3108 domain-containing protein" evidence="2">
    <location>
        <begin position="20"/>
        <end position="270"/>
    </location>
</feature>
<evidence type="ECO:0000256" key="2">
    <source>
        <dbReference type="SAM" id="SignalP"/>
    </source>
</evidence>
<reference evidence="3 4" key="1">
    <citation type="submission" date="2015-10" db="EMBL/GenBank/DDBJ databases">
        <title>Metagenome-Assembled Genomes uncover a global brackish microbiome.</title>
        <authorList>
            <person name="Hugerth L.W."/>
            <person name="Larsson J."/>
            <person name="Alneberg J."/>
            <person name="Lindh M.V."/>
            <person name="Legrand C."/>
            <person name="Pinhassi J."/>
            <person name="Andersson A.F."/>
        </authorList>
    </citation>
    <scope>NUCLEOTIDE SEQUENCE [LARGE SCALE GENOMIC DNA]</scope>
    <source>
        <strain evidence="3">BACL9 MAG-120924-bin69</strain>
    </source>
</reference>
<accession>A0A0R2XDJ5</accession>
<dbReference type="AlphaFoldDB" id="A0A0R2XDJ5"/>
<evidence type="ECO:0000256" key="1">
    <source>
        <dbReference type="SAM" id="MobiDB-lite"/>
    </source>
</evidence>
<dbReference type="EMBL" id="LIDN01000039">
    <property type="protein sequence ID" value="KRP34130.1"/>
    <property type="molecule type" value="Genomic_DNA"/>
</dbReference>
<name>A0A0R2XDJ5_9BACT</name>